<name>M6WKF2_LEPBO</name>
<reference evidence="1 2" key="1">
    <citation type="submission" date="2013-01" db="EMBL/GenBank/DDBJ databases">
        <authorList>
            <person name="Harkins D.M."/>
            <person name="Durkin A.S."/>
            <person name="Brinkac L.M."/>
            <person name="Haft D.H."/>
            <person name="Selengut J.D."/>
            <person name="Sanka R."/>
            <person name="DePew J."/>
            <person name="Purushe J."/>
            <person name="Picardeau M."/>
            <person name="Werts C."/>
            <person name="Goarant C."/>
            <person name="Vinetz J.M."/>
            <person name="Sutton G.G."/>
            <person name="Nierman W.C."/>
            <person name="Fouts D.E."/>
        </authorList>
    </citation>
    <scope>NUCLEOTIDE SEQUENCE [LARGE SCALE GENOMIC DNA]</scope>
    <source>
        <strain evidence="1 2">200901868</strain>
    </source>
</reference>
<evidence type="ECO:0000313" key="2">
    <source>
        <dbReference type="Proteomes" id="UP000012159"/>
    </source>
</evidence>
<gene>
    <name evidence="1" type="ORF">LEP1GSC133_4849</name>
</gene>
<proteinExistence type="predicted"/>
<accession>M6WKF2</accession>
<protein>
    <submittedName>
        <fullName evidence="1">Uncharacterized protein</fullName>
    </submittedName>
</protein>
<comment type="caution">
    <text evidence="1">The sequence shown here is derived from an EMBL/GenBank/DDBJ whole genome shotgun (WGS) entry which is preliminary data.</text>
</comment>
<dbReference type="Proteomes" id="UP000012159">
    <property type="component" value="Unassembled WGS sequence"/>
</dbReference>
<sequence>MDSLSVFKWTYCWNTPVGVPMSEVLGQVPSLTKSVLDFRRVKRSG</sequence>
<evidence type="ECO:0000313" key="1">
    <source>
        <dbReference type="EMBL" id="EMO62253.1"/>
    </source>
</evidence>
<dbReference type="AlphaFoldDB" id="M6WKF2"/>
<dbReference type="EMBL" id="AKWF02000085">
    <property type="protein sequence ID" value="EMO62253.1"/>
    <property type="molecule type" value="Genomic_DNA"/>
</dbReference>
<organism evidence="1 2">
    <name type="scientific">Leptospira borgpetersenii serovar Pomona str. 200901868</name>
    <dbReference type="NCBI Taxonomy" id="1192866"/>
    <lineage>
        <taxon>Bacteria</taxon>
        <taxon>Pseudomonadati</taxon>
        <taxon>Spirochaetota</taxon>
        <taxon>Spirochaetia</taxon>
        <taxon>Leptospirales</taxon>
        <taxon>Leptospiraceae</taxon>
        <taxon>Leptospira</taxon>
    </lineage>
</organism>